<organism evidence="1 2">
    <name type="scientific">Littorina saxatilis</name>
    <dbReference type="NCBI Taxonomy" id="31220"/>
    <lineage>
        <taxon>Eukaryota</taxon>
        <taxon>Metazoa</taxon>
        <taxon>Spiralia</taxon>
        <taxon>Lophotrochozoa</taxon>
        <taxon>Mollusca</taxon>
        <taxon>Gastropoda</taxon>
        <taxon>Caenogastropoda</taxon>
        <taxon>Littorinimorpha</taxon>
        <taxon>Littorinoidea</taxon>
        <taxon>Littorinidae</taxon>
        <taxon>Littorina</taxon>
    </lineage>
</organism>
<accession>A0AAN9C319</accession>
<evidence type="ECO:0000313" key="1">
    <source>
        <dbReference type="EMBL" id="KAK7116412.1"/>
    </source>
</evidence>
<evidence type="ECO:0000313" key="2">
    <source>
        <dbReference type="Proteomes" id="UP001374579"/>
    </source>
</evidence>
<protein>
    <submittedName>
        <fullName evidence="1">Uncharacterized protein</fullName>
    </submittedName>
</protein>
<gene>
    <name evidence="1" type="ORF">V1264_002098</name>
</gene>
<name>A0AAN9C319_9CAEN</name>
<dbReference type="AlphaFoldDB" id="A0AAN9C319"/>
<dbReference type="EMBL" id="JBAMIC010000001">
    <property type="protein sequence ID" value="KAK7116412.1"/>
    <property type="molecule type" value="Genomic_DNA"/>
</dbReference>
<proteinExistence type="predicted"/>
<comment type="caution">
    <text evidence="1">The sequence shown here is derived from an EMBL/GenBank/DDBJ whole genome shotgun (WGS) entry which is preliminary data.</text>
</comment>
<sequence length="164" mass="19179">MSKYLDVTRDDDALSTKSGPRWFCRCPVICFAFNFKEFPKHLLRFQYASDLLRLEASVDKDLCKCLTAQLDKMQLAWVSVPERNARELSETTGERQEDLRVSMAYRRLRRQDKEKKRYLNVADANREMTESRQSYGGLLGSEQEVNIPAFGHHVSSVKFRTLYK</sequence>
<dbReference type="Proteomes" id="UP001374579">
    <property type="component" value="Unassembled WGS sequence"/>
</dbReference>
<keyword evidence="2" id="KW-1185">Reference proteome</keyword>
<reference evidence="1 2" key="1">
    <citation type="submission" date="2024-02" db="EMBL/GenBank/DDBJ databases">
        <title>Chromosome-scale genome assembly of the rough periwinkle Littorina saxatilis.</title>
        <authorList>
            <person name="De Jode A."/>
            <person name="Faria R."/>
            <person name="Formenti G."/>
            <person name="Sims Y."/>
            <person name="Smith T.P."/>
            <person name="Tracey A."/>
            <person name="Wood J.M.D."/>
            <person name="Zagrodzka Z.B."/>
            <person name="Johannesson K."/>
            <person name="Butlin R.K."/>
            <person name="Leder E.H."/>
        </authorList>
    </citation>
    <scope>NUCLEOTIDE SEQUENCE [LARGE SCALE GENOMIC DNA]</scope>
    <source>
        <strain evidence="1">Snail1</strain>
        <tissue evidence="1">Muscle</tissue>
    </source>
</reference>